<protein>
    <submittedName>
        <fullName evidence="1">Uncharacterized protein</fullName>
    </submittedName>
</protein>
<dbReference type="EMBL" id="WTXG01000003">
    <property type="protein sequence ID" value="KAI0306290.1"/>
    <property type="molecule type" value="Genomic_DNA"/>
</dbReference>
<organism evidence="1 2">
    <name type="scientific">Multifurca ochricompacta</name>
    <dbReference type="NCBI Taxonomy" id="376703"/>
    <lineage>
        <taxon>Eukaryota</taxon>
        <taxon>Fungi</taxon>
        <taxon>Dikarya</taxon>
        <taxon>Basidiomycota</taxon>
        <taxon>Agaricomycotina</taxon>
        <taxon>Agaricomycetes</taxon>
        <taxon>Russulales</taxon>
        <taxon>Russulaceae</taxon>
        <taxon>Multifurca</taxon>
    </lineage>
</organism>
<comment type="caution">
    <text evidence="1">The sequence shown here is derived from an EMBL/GenBank/DDBJ whole genome shotgun (WGS) entry which is preliminary data.</text>
</comment>
<evidence type="ECO:0000313" key="2">
    <source>
        <dbReference type="Proteomes" id="UP001203297"/>
    </source>
</evidence>
<gene>
    <name evidence="1" type="ORF">B0F90DRAFT_731424</name>
</gene>
<evidence type="ECO:0000313" key="1">
    <source>
        <dbReference type="EMBL" id="KAI0306290.1"/>
    </source>
</evidence>
<dbReference type="AlphaFoldDB" id="A0AAD4M9Y1"/>
<name>A0AAD4M9Y1_9AGAM</name>
<dbReference type="Proteomes" id="UP001203297">
    <property type="component" value="Unassembled WGS sequence"/>
</dbReference>
<proteinExistence type="predicted"/>
<sequence>MLIMKSFNCEAFANTPMSLESVSGPFRVRTGSAPTTESDLSSCEHRLFLILKMIDNAFYNLESCRSPPRLCHAFWCACAPCIRYLSDLSAITFVTSSLIKVHPTVLRSRASDGEGGGSQLLLRLIWASINLFLLLLPSVLYCPCVKCIGDRVSKYAWKSQKFSNHIITRLRQTPSALYKLLGVNSCHALFYVRDFYDPIRSICIIELKADLRQSCHSPVTFVH</sequence>
<reference evidence="1" key="1">
    <citation type="journal article" date="2022" name="New Phytol.">
        <title>Evolutionary transition to the ectomycorrhizal habit in the genomes of a hyperdiverse lineage of mushroom-forming fungi.</title>
        <authorList>
            <person name="Looney B."/>
            <person name="Miyauchi S."/>
            <person name="Morin E."/>
            <person name="Drula E."/>
            <person name="Courty P.E."/>
            <person name="Kohler A."/>
            <person name="Kuo A."/>
            <person name="LaButti K."/>
            <person name="Pangilinan J."/>
            <person name="Lipzen A."/>
            <person name="Riley R."/>
            <person name="Andreopoulos W."/>
            <person name="He G."/>
            <person name="Johnson J."/>
            <person name="Nolan M."/>
            <person name="Tritt A."/>
            <person name="Barry K.W."/>
            <person name="Grigoriev I.V."/>
            <person name="Nagy L.G."/>
            <person name="Hibbett D."/>
            <person name="Henrissat B."/>
            <person name="Matheny P.B."/>
            <person name="Labbe J."/>
            <person name="Martin F.M."/>
        </authorList>
    </citation>
    <scope>NUCLEOTIDE SEQUENCE</scope>
    <source>
        <strain evidence="1">BPL690</strain>
    </source>
</reference>
<keyword evidence="2" id="KW-1185">Reference proteome</keyword>
<accession>A0AAD4M9Y1</accession>